<evidence type="ECO:0000256" key="2">
    <source>
        <dbReference type="SAM" id="SignalP"/>
    </source>
</evidence>
<feature type="coiled-coil region" evidence="1">
    <location>
        <begin position="840"/>
        <end position="871"/>
    </location>
</feature>
<dbReference type="Proteomes" id="UP000183952">
    <property type="component" value="Unassembled WGS sequence"/>
</dbReference>
<proteinExistence type="predicted"/>
<accession>A0A1M6T498</accession>
<gene>
    <name evidence="3" type="ORF">SAMN02745248_02720</name>
</gene>
<dbReference type="RefSeq" id="WP_072904589.1">
    <property type="nucleotide sequence ID" value="NZ_FRAD01000035.1"/>
</dbReference>
<organism evidence="3 4">
    <name type="scientific">Hathewaya proteolytica DSM 3090</name>
    <dbReference type="NCBI Taxonomy" id="1121331"/>
    <lineage>
        <taxon>Bacteria</taxon>
        <taxon>Bacillati</taxon>
        <taxon>Bacillota</taxon>
        <taxon>Clostridia</taxon>
        <taxon>Eubacteriales</taxon>
        <taxon>Clostridiaceae</taxon>
        <taxon>Hathewaya</taxon>
    </lineage>
</organism>
<evidence type="ECO:0000313" key="4">
    <source>
        <dbReference type="Proteomes" id="UP000183952"/>
    </source>
</evidence>
<feature type="signal peptide" evidence="2">
    <location>
        <begin position="1"/>
        <end position="20"/>
    </location>
</feature>
<sequence>MAKNKSKIVSSLMVMTTAMGTLMEGTMAVSAVNNSKDDLWSQAYNYTVKAKTTGLQSDINVARKAINALSEELKTDKKLRDYLTGTLSAMLDPVQQNLFVKLYEIIYEGDMVTKKEKLYQEQINKAREYISQFGGCEENAYYLPSWSVVIDDFQQKIINDISVNIKKVKERYELDDIETTTKLINDFLKVKESSDVKLKARELNIEFLSTIVKGNKIIDFRKSYSSLIDKKNEQLKVEDKKSIQLALDYIETIPEDMRSILNDELGNLKEKKTRVDKLLSETLPYYPPVSESINSVEKFKKDYSHLFNMTLDEKLINNKQEIKNAIEKFNSLSKSDKENLKNEEIKLTSLVNFINQFIEKAVFTFKTDYRELLEKTVDTVVLADKNKISEALKELEISHYEIKSKLSNEEDILKRLNAKLSGELLSQLNVSVKGKMVTISGKAVEYDDNGMVLIIKNIEDKICYFDQVNMNKQGEFSISFDFTNNISGVANSTGAYNVFMRLQNNNTASKELNFSIENIVKLEVEEFTEKNKDVIVDMNKSNVKIGHDVRIKEVIAEIATLSPSAQKVLEEKKIELEGLLVIIAGKNVDKEVENFRTMYNTELSLTVETVKVEHREKIQGAIDEYQLLSEKARELLVKESQLFADLMKKINELRIDVDAADFTKSYKDILQKTTDTVQSGDKETILAAIAKYDDLQPGSKDIVDSKSELTTHGKIKEHLQKLMDKVNALVFKNNHDTILKKSVDGLLLGDEADLKAAEDEYAGLNDVSKGYLSAESELMESFRSHIEKLKEFEQLKKTIVSAKSVKKEDEPSSNINEGDKIVGSWDIFQNNIAMVEKTQVSDTKENITKAISQLKKAMSEYENSNVALINAVGVVDGRINGKIGETVEVIIPLEKDEVLRTVNDYVYDLNGQNWSKVATKKTTASSLLLGCLTKTYSTNDAKITLSIQNTKGNVIKVVQLYVNITEKTMDDKVQEFKESHKSVFDLTIDTVGVEHEESIKAVISQYNGMQDVNLKNALVTDVENLNALLGVISAKKAEKFRSDFNSLLSLTVETVTLENRTDIISALSVYGELDESTKNKLVEEKTKLDALKGATDKAAVEKDADDFTKAYARLSDISEENVTIDDENWVISVKNAYSILQEASKSKVNEHFGANVYDKLNKLQNKIGGLKDTKIQIEEERKNLSLLISNMEKYTKIGYDNGEVSPYEGSSIGEIIKGSKQIFTLVVDEAKRVRDNVGATLKELEDASIGVNGAYNTMINSKVKEVAVISKEGKKGDRIKIELDNELLGENEKFEIMYPDFYYHDDEKNSYVYTAKIEREEDNYYINCMDITSKSGKDYMSTELSIIQNGDTERVVKRAIRISVKITE</sequence>
<keyword evidence="1" id="KW-0175">Coiled coil</keyword>
<reference evidence="3 4" key="1">
    <citation type="submission" date="2016-11" db="EMBL/GenBank/DDBJ databases">
        <authorList>
            <person name="Jaros S."/>
            <person name="Januszkiewicz K."/>
            <person name="Wedrychowicz H."/>
        </authorList>
    </citation>
    <scope>NUCLEOTIDE SEQUENCE [LARGE SCALE GENOMIC DNA]</scope>
    <source>
        <strain evidence="3 4">DSM 3090</strain>
    </source>
</reference>
<dbReference type="EMBL" id="FRAD01000035">
    <property type="protein sequence ID" value="SHK51608.1"/>
    <property type="molecule type" value="Genomic_DNA"/>
</dbReference>
<keyword evidence="4" id="KW-1185">Reference proteome</keyword>
<keyword evidence="2" id="KW-0732">Signal</keyword>
<dbReference type="STRING" id="1121331.SAMN02745248_02720"/>
<feature type="chain" id="PRO_5039233336" evidence="2">
    <location>
        <begin position="21"/>
        <end position="1368"/>
    </location>
</feature>
<protein>
    <submittedName>
        <fullName evidence="3">Uncharacterized protein</fullName>
    </submittedName>
</protein>
<evidence type="ECO:0000256" key="1">
    <source>
        <dbReference type="SAM" id="Coils"/>
    </source>
</evidence>
<name>A0A1M6T498_9CLOT</name>
<evidence type="ECO:0000313" key="3">
    <source>
        <dbReference type="EMBL" id="SHK51608.1"/>
    </source>
</evidence>
<feature type="coiled-coil region" evidence="1">
    <location>
        <begin position="1160"/>
        <end position="1190"/>
    </location>
</feature>